<sequence length="151" mass="16541">MTDQPLTDRTPTDRTLATAVRVSDAEREAVAERLRTAAADGRLTLAEADERQALAYAARFHDELAPLTADLPGPEPEVVVPVAGWRGLDAGARRRLAVHAAVGLAVAVLLLVRWIGGPVDLDGPRPWPVWPIFWIAVSVAFHYRRALRRAR</sequence>
<evidence type="ECO:0000256" key="1">
    <source>
        <dbReference type="SAM" id="Phobius"/>
    </source>
</evidence>
<keyword evidence="4" id="KW-1185">Reference proteome</keyword>
<dbReference type="EMBL" id="CP053564">
    <property type="protein sequence ID" value="QJY48504.1"/>
    <property type="molecule type" value="Genomic_DNA"/>
</dbReference>
<protein>
    <submittedName>
        <fullName evidence="3">DUF1707 domain-containing protein</fullName>
    </submittedName>
</protein>
<organism evidence="3 4">
    <name type="scientific">Pseudonocardia broussonetiae</name>
    <dbReference type="NCBI Taxonomy" id="2736640"/>
    <lineage>
        <taxon>Bacteria</taxon>
        <taxon>Bacillati</taxon>
        <taxon>Actinomycetota</taxon>
        <taxon>Actinomycetes</taxon>
        <taxon>Pseudonocardiales</taxon>
        <taxon>Pseudonocardiaceae</taxon>
        <taxon>Pseudonocardia</taxon>
    </lineage>
</organism>
<dbReference type="InterPro" id="IPR012551">
    <property type="entry name" value="DUF1707_SHOCT-like"/>
</dbReference>
<dbReference type="AlphaFoldDB" id="A0A6M6JK23"/>
<evidence type="ECO:0000259" key="2">
    <source>
        <dbReference type="Pfam" id="PF08044"/>
    </source>
</evidence>
<dbReference type="Proteomes" id="UP000505377">
    <property type="component" value="Chromosome"/>
</dbReference>
<reference evidence="3 4" key="1">
    <citation type="submission" date="2020-05" db="EMBL/GenBank/DDBJ databases">
        <authorList>
            <person name="Mo P."/>
        </authorList>
    </citation>
    <scope>NUCLEOTIDE SEQUENCE [LARGE SCALE GENOMIC DNA]</scope>
    <source>
        <strain evidence="3 4">Gen01</strain>
    </source>
</reference>
<name>A0A6M6JK23_9PSEU</name>
<accession>A0A6M6JK23</accession>
<dbReference type="RefSeq" id="WP_172162289.1">
    <property type="nucleotide sequence ID" value="NZ_CP053564.1"/>
</dbReference>
<evidence type="ECO:0000313" key="4">
    <source>
        <dbReference type="Proteomes" id="UP000505377"/>
    </source>
</evidence>
<feature type="transmembrane region" description="Helical" evidence="1">
    <location>
        <begin position="96"/>
        <end position="115"/>
    </location>
</feature>
<gene>
    <name evidence="3" type="ORF">HOP40_24200</name>
</gene>
<keyword evidence="1" id="KW-0812">Transmembrane</keyword>
<keyword evidence="1" id="KW-0472">Membrane</keyword>
<keyword evidence="1" id="KW-1133">Transmembrane helix</keyword>
<evidence type="ECO:0000313" key="3">
    <source>
        <dbReference type="EMBL" id="QJY48504.1"/>
    </source>
</evidence>
<feature type="domain" description="DUF1707" evidence="2">
    <location>
        <begin position="20"/>
        <end position="72"/>
    </location>
</feature>
<dbReference type="KEGG" id="pbro:HOP40_24200"/>
<feature type="transmembrane region" description="Helical" evidence="1">
    <location>
        <begin position="127"/>
        <end position="143"/>
    </location>
</feature>
<proteinExistence type="predicted"/>
<dbReference type="Pfam" id="PF08044">
    <property type="entry name" value="DUF1707"/>
    <property type="match status" value="1"/>
</dbReference>